<dbReference type="Proteomes" id="UP000265520">
    <property type="component" value="Unassembled WGS sequence"/>
</dbReference>
<evidence type="ECO:0000256" key="2">
    <source>
        <dbReference type="ARBA" id="ARBA00023303"/>
    </source>
</evidence>
<dbReference type="EMBL" id="LXQA010161352">
    <property type="protein sequence ID" value="MCI27791.1"/>
    <property type="molecule type" value="Genomic_DNA"/>
</dbReference>
<dbReference type="GO" id="GO:0016020">
    <property type="term" value="C:membrane"/>
    <property type="evidence" value="ECO:0007669"/>
    <property type="project" value="UniProtKB-SubCell"/>
</dbReference>
<organism evidence="3 4">
    <name type="scientific">Trifolium medium</name>
    <dbReference type="NCBI Taxonomy" id="97028"/>
    <lineage>
        <taxon>Eukaryota</taxon>
        <taxon>Viridiplantae</taxon>
        <taxon>Streptophyta</taxon>
        <taxon>Embryophyta</taxon>
        <taxon>Tracheophyta</taxon>
        <taxon>Spermatophyta</taxon>
        <taxon>Magnoliopsida</taxon>
        <taxon>eudicotyledons</taxon>
        <taxon>Gunneridae</taxon>
        <taxon>Pentapetalae</taxon>
        <taxon>rosids</taxon>
        <taxon>fabids</taxon>
        <taxon>Fabales</taxon>
        <taxon>Fabaceae</taxon>
        <taxon>Papilionoideae</taxon>
        <taxon>50 kb inversion clade</taxon>
        <taxon>NPAAA clade</taxon>
        <taxon>Hologalegina</taxon>
        <taxon>IRL clade</taxon>
        <taxon>Trifolieae</taxon>
        <taxon>Trifolium</taxon>
    </lineage>
</organism>
<dbReference type="AlphaFoldDB" id="A0A392QTT5"/>
<evidence type="ECO:0000313" key="3">
    <source>
        <dbReference type="EMBL" id="MCI27791.1"/>
    </source>
</evidence>
<dbReference type="GO" id="GO:0034220">
    <property type="term" value="P:monoatomic ion transmembrane transport"/>
    <property type="evidence" value="ECO:0007669"/>
    <property type="project" value="UniProtKB-KW"/>
</dbReference>
<evidence type="ECO:0000313" key="4">
    <source>
        <dbReference type="Proteomes" id="UP000265520"/>
    </source>
</evidence>
<evidence type="ECO:0000256" key="1">
    <source>
        <dbReference type="ARBA" id="ARBA00023286"/>
    </source>
</evidence>
<feature type="non-terminal residue" evidence="3">
    <location>
        <position position="57"/>
    </location>
</feature>
<dbReference type="InterPro" id="IPR018490">
    <property type="entry name" value="cNMP-bd_dom_sf"/>
</dbReference>
<dbReference type="SUPFAM" id="SSF51206">
    <property type="entry name" value="cAMP-binding domain-like"/>
    <property type="match status" value="1"/>
</dbReference>
<protein>
    <submittedName>
        <fullName evidence="3">Cyclic nucleotide-gated ion channel 4-like</fullName>
    </submittedName>
</protein>
<sequence>MKLKMKNIEWWMNKRRLPQGLRQRVRNYERQCWAAMRGVDECQLIKNLPEGLRRDIK</sequence>
<keyword evidence="1" id="KW-0813">Transport</keyword>
<keyword evidence="1" id="KW-0406">Ion transport</keyword>
<reference evidence="3 4" key="1">
    <citation type="journal article" date="2018" name="Front. Plant Sci.">
        <title>Red Clover (Trifolium pratense) and Zigzag Clover (T. medium) - A Picture of Genomic Similarities and Differences.</title>
        <authorList>
            <person name="Dluhosova J."/>
            <person name="Istvanek J."/>
            <person name="Nedelnik J."/>
            <person name="Repkova J."/>
        </authorList>
    </citation>
    <scope>NUCLEOTIDE SEQUENCE [LARGE SCALE GENOMIC DNA]</scope>
    <source>
        <strain evidence="4">cv. 10/8</strain>
        <tissue evidence="3">Leaf</tissue>
    </source>
</reference>
<keyword evidence="1" id="KW-1071">Ligand-gated ion channel</keyword>
<name>A0A392QTT5_9FABA</name>
<proteinExistence type="predicted"/>
<dbReference type="PANTHER" id="PTHR45651">
    <property type="entry name" value="CYCLIC NUCLEOTIDE-GATED ION CHANNEL 15-RELATED-RELATED"/>
    <property type="match status" value="1"/>
</dbReference>
<keyword evidence="4" id="KW-1185">Reference proteome</keyword>
<dbReference type="Gene3D" id="1.10.287.630">
    <property type="entry name" value="Helix hairpin bin"/>
    <property type="match status" value="1"/>
</dbReference>
<comment type="caution">
    <text evidence="3">The sequence shown here is derived from an EMBL/GenBank/DDBJ whole genome shotgun (WGS) entry which is preliminary data.</text>
</comment>
<dbReference type="PANTHER" id="PTHR45651:SF25">
    <property type="entry name" value="CYCLIC NUCLEOTIDE-GATED ION CHANNEL-LIKE PROTEIN"/>
    <property type="match status" value="1"/>
</dbReference>
<accession>A0A392QTT5</accession>
<keyword evidence="2" id="KW-0407">Ion channel</keyword>